<dbReference type="PANTHER" id="PTHR38593">
    <property type="entry name" value="BLR2558 PROTEIN"/>
    <property type="match status" value="1"/>
</dbReference>
<evidence type="ECO:0000313" key="4">
    <source>
        <dbReference type="Proteomes" id="UP000578030"/>
    </source>
</evidence>
<evidence type="ECO:0000313" key="3">
    <source>
        <dbReference type="EMBL" id="MBB2200805.1"/>
    </source>
</evidence>
<evidence type="ECO:0000259" key="2">
    <source>
        <dbReference type="Pfam" id="PF13628"/>
    </source>
</evidence>
<organism evidence="3 4">
    <name type="scientific">Gluconacetobacter tumulisoli</name>
    <dbReference type="NCBI Taxonomy" id="1286189"/>
    <lineage>
        <taxon>Bacteria</taxon>
        <taxon>Pseudomonadati</taxon>
        <taxon>Pseudomonadota</taxon>
        <taxon>Alphaproteobacteria</taxon>
        <taxon>Acetobacterales</taxon>
        <taxon>Acetobacteraceae</taxon>
        <taxon>Gluconacetobacter</taxon>
    </lineage>
</organism>
<keyword evidence="4" id="KW-1185">Reference proteome</keyword>
<keyword evidence="1" id="KW-0732">Signal</keyword>
<dbReference type="Gene3D" id="1.20.1260.10">
    <property type="match status" value="1"/>
</dbReference>
<evidence type="ECO:0000256" key="1">
    <source>
        <dbReference type="SAM" id="SignalP"/>
    </source>
</evidence>
<reference evidence="3 4" key="1">
    <citation type="submission" date="2020-04" db="EMBL/GenBank/DDBJ databases">
        <title>Description of novel Gluconacetobacter.</title>
        <authorList>
            <person name="Sombolestani A."/>
        </authorList>
    </citation>
    <scope>NUCLEOTIDE SEQUENCE [LARGE SCALE GENOMIC DNA]</scope>
    <source>
        <strain evidence="3 4">LMG 27802</strain>
    </source>
</reference>
<dbReference type="RefSeq" id="WP_182955011.1">
    <property type="nucleotide sequence ID" value="NZ_JABEQM010000003.1"/>
</dbReference>
<dbReference type="Pfam" id="PF13628">
    <property type="entry name" value="DUF4142"/>
    <property type="match status" value="1"/>
</dbReference>
<proteinExistence type="predicted"/>
<sequence>MKRITILVAALCLSASAEAQSLPERTGMNSMTGTAPSTADFVKIATISDLFEIGSSELALQNQNQAITTFATRMVEDHKKTSAALKDLVSSSNLQAAQPTTMDESHQKLLDSLKKLHGDLFVRQYRKDQISGHEDAVSLFRRYAQGGENAALKNWATQTLPTLEDHLKMARSLPE</sequence>
<dbReference type="PANTHER" id="PTHR38593:SF1">
    <property type="entry name" value="BLR2558 PROTEIN"/>
    <property type="match status" value="1"/>
</dbReference>
<dbReference type="InterPro" id="IPR025419">
    <property type="entry name" value="DUF4142"/>
</dbReference>
<dbReference type="EMBL" id="JABEQM010000003">
    <property type="protein sequence ID" value="MBB2200805.1"/>
    <property type="molecule type" value="Genomic_DNA"/>
</dbReference>
<feature type="signal peptide" evidence="1">
    <location>
        <begin position="1"/>
        <end position="19"/>
    </location>
</feature>
<name>A0A7W4K5Y9_9PROT</name>
<accession>A0A7W4K5Y9</accession>
<feature type="chain" id="PRO_5030937544" evidence="1">
    <location>
        <begin position="20"/>
        <end position="175"/>
    </location>
</feature>
<dbReference type="InterPro" id="IPR012347">
    <property type="entry name" value="Ferritin-like"/>
</dbReference>
<protein>
    <submittedName>
        <fullName evidence="3">DUF4142 domain-containing protein</fullName>
    </submittedName>
</protein>
<comment type="caution">
    <text evidence="3">The sequence shown here is derived from an EMBL/GenBank/DDBJ whole genome shotgun (WGS) entry which is preliminary data.</text>
</comment>
<feature type="domain" description="DUF4142" evidence="2">
    <location>
        <begin position="37"/>
        <end position="173"/>
    </location>
</feature>
<gene>
    <name evidence="3" type="ORF">HLH28_04310</name>
</gene>
<dbReference type="Proteomes" id="UP000578030">
    <property type="component" value="Unassembled WGS sequence"/>
</dbReference>
<dbReference type="AlphaFoldDB" id="A0A7W4K5Y9"/>